<dbReference type="EMBL" id="LRGB01014942">
    <property type="protein sequence ID" value="KZR99031.1"/>
    <property type="molecule type" value="Genomic_DNA"/>
</dbReference>
<comment type="caution">
    <text evidence="2">The sequence shown here is derived from an EMBL/GenBank/DDBJ whole genome shotgun (WGS) entry which is preliminary data.</text>
</comment>
<reference evidence="2 3" key="1">
    <citation type="submission" date="2016-03" db="EMBL/GenBank/DDBJ databases">
        <title>EvidentialGene: Evidence-directed Construction of Genes on Genomes.</title>
        <authorList>
            <person name="Gilbert D.G."/>
            <person name="Choi J.-H."/>
            <person name="Mockaitis K."/>
            <person name="Colbourne J."/>
            <person name="Pfrender M."/>
        </authorList>
    </citation>
    <scope>NUCLEOTIDE SEQUENCE [LARGE SCALE GENOMIC DNA]</scope>
    <source>
        <strain evidence="2 3">Xinb3</strain>
        <tissue evidence="2">Complete organism</tissue>
    </source>
</reference>
<dbReference type="Proteomes" id="UP000076858">
    <property type="component" value="Unassembled WGS sequence"/>
</dbReference>
<sequence length="85" mass="9078">MRRTDIPVVGALGRLPEVGIPLVVLPAFVETTTLVITADVRALIAAAIAPIGIATILAVRGTAIASDFRQLGVVINFFYHDVYEF</sequence>
<accession>A0A164GJC1</accession>
<evidence type="ECO:0000313" key="3">
    <source>
        <dbReference type="Proteomes" id="UP000076858"/>
    </source>
</evidence>
<organism evidence="2 3">
    <name type="scientific">Daphnia magna</name>
    <dbReference type="NCBI Taxonomy" id="35525"/>
    <lineage>
        <taxon>Eukaryota</taxon>
        <taxon>Metazoa</taxon>
        <taxon>Ecdysozoa</taxon>
        <taxon>Arthropoda</taxon>
        <taxon>Crustacea</taxon>
        <taxon>Branchiopoda</taxon>
        <taxon>Diplostraca</taxon>
        <taxon>Cladocera</taxon>
        <taxon>Anomopoda</taxon>
        <taxon>Daphniidae</taxon>
        <taxon>Daphnia</taxon>
    </lineage>
</organism>
<evidence type="ECO:0000313" key="2">
    <source>
        <dbReference type="EMBL" id="KZR99031.1"/>
    </source>
</evidence>
<dbReference type="AlphaFoldDB" id="A0A164GJC1"/>
<keyword evidence="1" id="KW-1133">Transmembrane helix</keyword>
<feature type="transmembrane region" description="Helical" evidence="1">
    <location>
        <begin position="40"/>
        <end position="59"/>
    </location>
</feature>
<protein>
    <submittedName>
        <fullName evidence="2">Uncharacterized protein</fullName>
    </submittedName>
</protein>
<gene>
    <name evidence="2" type="ORF">APZ42_005281</name>
</gene>
<keyword evidence="1" id="KW-0812">Transmembrane</keyword>
<keyword evidence="3" id="KW-1185">Reference proteome</keyword>
<proteinExistence type="predicted"/>
<keyword evidence="1" id="KW-0472">Membrane</keyword>
<name>A0A164GJC1_9CRUS</name>
<evidence type="ECO:0000256" key="1">
    <source>
        <dbReference type="SAM" id="Phobius"/>
    </source>
</evidence>